<dbReference type="GO" id="GO:0003677">
    <property type="term" value="F:DNA binding"/>
    <property type="evidence" value="ECO:0007669"/>
    <property type="project" value="InterPro"/>
</dbReference>
<evidence type="ECO:0008006" key="3">
    <source>
        <dbReference type="Google" id="ProtNLM"/>
    </source>
</evidence>
<evidence type="ECO:0000313" key="2">
    <source>
        <dbReference type="Proteomes" id="UP000295696"/>
    </source>
</evidence>
<dbReference type="SUPFAM" id="SSF46894">
    <property type="entry name" value="C-terminal effector domain of the bipartite response regulators"/>
    <property type="match status" value="1"/>
</dbReference>
<dbReference type="InterPro" id="IPR016032">
    <property type="entry name" value="Sig_transdc_resp-reg_C-effctor"/>
</dbReference>
<dbReference type="PANTHER" id="PTHR35807">
    <property type="entry name" value="TRANSCRIPTIONAL REGULATOR REDD-RELATED"/>
    <property type="match status" value="1"/>
</dbReference>
<dbReference type="InterPro" id="IPR011990">
    <property type="entry name" value="TPR-like_helical_dom_sf"/>
</dbReference>
<dbReference type="InterPro" id="IPR051677">
    <property type="entry name" value="AfsR-DnrI-RedD_regulator"/>
</dbReference>
<dbReference type="Proteomes" id="UP000295696">
    <property type="component" value="Unassembled WGS sequence"/>
</dbReference>
<organism evidence="1 2">
    <name type="scientific">Primorskyibacter sedentarius</name>
    <dbReference type="NCBI Taxonomy" id="745311"/>
    <lineage>
        <taxon>Bacteria</taxon>
        <taxon>Pseudomonadati</taxon>
        <taxon>Pseudomonadota</taxon>
        <taxon>Alphaproteobacteria</taxon>
        <taxon>Rhodobacterales</taxon>
        <taxon>Roseobacteraceae</taxon>
        <taxon>Primorskyibacter</taxon>
    </lineage>
</organism>
<reference evidence="1 2" key="1">
    <citation type="submission" date="2019-03" db="EMBL/GenBank/DDBJ databases">
        <title>Genomic Encyclopedia of Type Strains, Phase IV (KMG-IV): sequencing the most valuable type-strain genomes for metagenomic binning, comparative biology and taxonomic classification.</title>
        <authorList>
            <person name="Goeker M."/>
        </authorList>
    </citation>
    <scope>NUCLEOTIDE SEQUENCE [LARGE SCALE GENOMIC DNA]</scope>
    <source>
        <strain evidence="1 2">DSM 104836</strain>
    </source>
</reference>
<dbReference type="OrthoDB" id="9807521at2"/>
<gene>
    <name evidence="1" type="ORF">EDD52_101545</name>
</gene>
<proteinExistence type="predicted"/>
<dbReference type="RefSeq" id="WP_132241528.1">
    <property type="nucleotide sequence ID" value="NZ_SLZU01000001.1"/>
</dbReference>
<name>A0A4R3JP56_9RHOB</name>
<dbReference type="GO" id="GO:0006355">
    <property type="term" value="P:regulation of DNA-templated transcription"/>
    <property type="evidence" value="ECO:0007669"/>
    <property type="project" value="InterPro"/>
</dbReference>
<dbReference type="SUPFAM" id="SSF48452">
    <property type="entry name" value="TPR-like"/>
    <property type="match status" value="1"/>
</dbReference>
<dbReference type="AlphaFoldDB" id="A0A4R3JP56"/>
<dbReference type="Gene3D" id="1.25.40.10">
    <property type="entry name" value="Tetratricopeptide repeat domain"/>
    <property type="match status" value="2"/>
</dbReference>
<dbReference type="Gene3D" id="1.10.10.10">
    <property type="entry name" value="Winged helix-like DNA-binding domain superfamily/Winged helix DNA-binding domain"/>
    <property type="match status" value="1"/>
</dbReference>
<dbReference type="EMBL" id="SLZU01000001">
    <property type="protein sequence ID" value="TCS67444.1"/>
    <property type="molecule type" value="Genomic_DNA"/>
</dbReference>
<comment type="caution">
    <text evidence="1">The sequence shown here is derived from an EMBL/GenBank/DDBJ whole genome shotgun (WGS) entry which is preliminary data.</text>
</comment>
<evidence type="ECO:0000313" key="1">
    <source>
        <dbReference type="EMBL" id="TCS67444.1"/>
    </source>
</evidence>
<dbReference type="InterPro" id="IPR036388">
    <property type="entry name" value="WH-like_DNA-bd_sf"/>
</dbReference>
<sequence length="533" mass="58289">MAETAEKVSIAMVGPLIVSGPGGVVLTPTGAKNQALIALLALSPGMSRSRRWIEDKLWSTFGAEQASANLRQALTKLRAALGDASGILLSDRLNISLDPARVSVDVLQPDLRLDQPRDLLEGLDVRDPEFEDWLREERAQLRARYDAVRPSEARGILINCRADGHGSATSALIGEVLANQIGENIAEHVRAWRQSGRPIDAGKDDHRDLDVSCDLLDQDGNSTVFVRVGHAPSGKILYSKLHKLDGPDDILGTSRDIATLVFEAADRVVGKLPLMIENARPEARATALSRLAMYRMFSFEPDALREADSLLRQAHDVDNNGLYLGWRSLIRSIQFIELLETNPDALKEEAEALNHQALETGADNALVQALISQVRVMTLGDAAGGIDLAEQAVARNPSNGFGWQALAAASMLAGRPEDALRHSEHGRAIARFSPFKHWWDLYHCIISVACGNPHQAIEAGEAAARAAPSFRPAHRHLLALYAMDGQFEKAQETATRLTRIEPGFTLDRILNDDTYPVRTLRNTGMLEPIRALL</sequence>
<accession>A0A4R3JP56</accession>
<keyword evidence="2" id="KW-1185">Reference proteome</keyword>
<protein>
    <recommendedName>
        <fullName evidence="3">Transcriptional regulator</fullName>
    </recommendedName>
</protein>